<protein>
    <recommendedName>
        <fullName evidence="1">LPS-assembly protein LptD</fullName>
    </recommendedName>
</protein>
<dbReference type="GO" id="GO:1990351">
    <property type="term" value="C:transporter complex"/>
    <property type="evidence" value="ECO:0007669"/>
    <property type="project" value="TreeGrafter"/>
</dbReference>
<dbReference type="KEGG" id="npv:OHM77_06450"/>
<proteinExistence type="inferred from homology"/>
<dbReference type="PANTHER" id="PTHR30189">
    <property type="entry name" value="LPS-ASSEMBLY PROTEIN"/>
    <property type="match status" value="1"/>
</dbReference>
<dbReference type="InterPro" id="IPR020889">
    <property type="entry name" value="LipoPS_assembly_LptD"/>
</dbReference>
<evidence type="ECO:0000259" key="2">
    <source>
        <dbReference type="Pfam" id="PF04453"/>
    </source>
</evidence>
<comment type="subcellular location">
    <subcellularLocation>
        <location evidence="1">Cell outer membrane</location>
    </subcellularLocation>
</comment>
<reference evidence="3" key="1">
    <citation type="journal article" date="2023" name="Nat. Microbiol.">
        <title>Enrichment and characterization of a nitric oxide-reducing microbial community in a continuous bioreactor.</title>
        <authorList>
            <person name="Garrido-Amador P."/>
            <person name="Stortenbeker N."/>
            <person name="Wessels H.J.C.T."/>
            <person name="Speth D.R."/>
            <person name="Garcia-Heredia I."/>
            <person name="Kartal B."/>
        </authorList>
    </citation>
    <scope>NUCLEOTIDE SEQUENCE</scope>
    <source>
        <strain evidence="3">MAG1</strain>
    </source>
</reference>
<feature type="domain" description="LptD C-terminal" evidence="2">
    <location>
        <begin position="399"/>
        <end position="762"/>
    </location>
</feature>
<comment type="subunit">
    <text evidence="1">Component of the lipopolysaccharide transport and assembly complex. Interacts with LptE and LptA.</text>
</comment>
<dbReference type="InterPro" id="IPR007543">
    <property type="entry name" value="LptD_C"/>
</dbReference>
<keyword evidence="1" id="KW-0472">Membrane</keyword>
<dbReference type="Proteomes" id="UP001234916">
    <property type="component" value="Chromosome"/>
</dbReference>
<keyword evidence="1" id="KW-0998">Cell outer membrane</keyword>
<comment type="similarity">
    <text evidence="1">Belongs to the LptD family.</text>
</comment>
<dbReference type="AlphaFoldDB" id="A0AA49IYF9"/>
<evidence type="ECO:0000313" key="3">
    <source>
        <dbReference type="EMBL" id="WIM06900.1"/>
    </source>
</evidence>
<dbReference type="GO" id="GO:0043165">
    <property type="term" value="P:Gram-negative-bacterium-type cell outer membrane assembly"/>
    <property type="evidence" value="ECO:0007669"/>
    <property type="project" value="UniProtKB-UniRule"/>
</dbReference>
<dbReference type="Pfam" id="PF04453">
    <property type="entry name" value="LptD"/>
    <property type="match status" value="1"/>
</dbReference>
<organism evidence="3">
    <name type="scientific">Candidatus Nitricoxidivorans perseverans</name>
    <dbReference type="NCBI Taxonomy" id="2975601"/>
    <lineage>
        <taxon>Bacteria</taxon>
        <taxon>Pseudomonadati</taxon>
        <taxon>Pseudomonadota</taxon>
        <taxon>Betaproteobacteria</taxon>
        <taxon>Nitrosomonadales</taxon>
        <taxon>Sterolibacteriaceae</taxon>
        <taxon>Candidatus Nitricoxidivorans</taxon>
    </lineage>
</organism>
<comment type="function">
    <text evidence="1">Together with LptE, is involved in the assembly of lipopolysaccharide (LPS) at the surface of the outer membrane.</text>
</comment>
<dbReference type="GO" id="GO:0015920">
    <property type="term" value="P:lipopolysaccharide transport"/>
    <property type="evidence" value="ECO:0007669"/>
    <property type="project" value="InterPro"/>
</dbReference>
<dbReference type="InterPro" id="IPR050218">
    <property type="entry name" value="LptD"/>
</dbReference>
<dbReference type="PANTHER" id="PTHR30189:SF1">
    <property type="entry name" value="LPS-ASSEMBLY PROTEIN LPTD"/>
    <property type="match status" value="1"/>
</dbReference>
<dbReference type="EMBL" id="CP107246">
    <property type="protein sequence ID" value="WIM06900.1"/>
    <property type="molecule type" value="Genomic_DNA"/>
</dbReference>
<dbReference type="HAMAP" id="MF_01411">
    <property type="entry name" value="LPS_assembly_LptD"/>
    <property type="match status" value="1"/>
</dbReference>
<accession>A0AA49IYF9</accession>
<evidence type="ECO:0000256" key="1">
    <source>
        <dbReference type="HAMAP-Rule" id="MF_01411"/>
    </source>
</evidence>
<keyword evidence="1" id="KW-0732">Signal</keyword>
<sequence>MSYRLGGHFGWFLVFGIAGLAGAAENLPPLSVDPALLGLAPSPVKRMAPPTAPGPAPAPLPAVVSPTPPPVPPVSVVAAPVPEQPARQPQLADPPVVAEQPALPPTYSAHVAAGELSEPELKATRGMTPLSKVDGQSRPSFLSADYIWGKSDVETVAEGNAEIRRIGTTIESDRLSYRHADDEVEAVGHVRLTSEEDVITGPRMRMRLEDSVGFFEKPEYVLKRLPVGASIGASAPSSTPPREPVIGSGAAERIDFEGEGLFRMTSATYSTCAPTNRDWYAEVDEMWLDYNREVGEAKQATVYFKGVPLLHSPWLSFSLNNQRKSGLLTPTYGSTTQSGLDITVPWYWNIAPNMDATITPRIMSKRGIQLNNEFRYLDHNYSGQARYEILPEDRVTRTRRSAYSLVHSQNFGRGFSGGLNINGASDDAYFSDLSTRLSVVTQTNLLRQGSLSYGGGWWNASLMAQRYQTLQDPAAPTAVPYYRLPQLTVSAARADLPFGAAFGFSGEYVNFDHPTNLLGKRTVLYPQVSLPMQASAFSITPKIGLHMTRYALERQAAGTPAQITRNVPIFSIDSGVAFERDTEWFGQQSLIQTLEPRLYYLYVPVREQSQIPVFDSGRTDFNFAQIFAENRYGGSDRIGDANQATLMVTSRLLDPASGIELLRGAVGQRFYFTTEHVILPGETARSDRKTDLLASLSGRVLPKTYIDAGWQYNPNKSWTERLNFGGRYQPETGRVLNAGYRYTRDQLGQIDVSGQWPLFGGWHGVGRYNYSTKERRVVETVGGLEYDGGCWAARFVVQRIATQANKSTTALFFQLELNGFSRIGSNPLDLLKRNIPGYGIINQPTADPIFGAN</sequence>
<name>A0AA49IYF9_9PROT</name>
<comment type="caution">
    <text evidence="1">Lacks conserved residue(s) required for the propagation of feature annotation.</text>
</comment>
<dbReference type="GO" id="GO:0009279">
    <property type="term" value="C:cell outer membrane"/>
    <property type="evidence" value="ECO:0007669"/>
    <property type="project" value="UniProtKB-SubCell"/>
</dbReference>
<gene>
    <name evidence="1" type="primary">lptD</name>
    <name evidence="3" type="ORF">OHM77_06450</name>
</gene>